<gene>
    <name evidence="2" type="ORF">HGR_07326</name>
</gene>
<dbReference type="PROSITE" id="PS50943">
    <property type="entry name" value="HTH_CROC1"/>
    <property type="match status" value="1"/>
</dbReference>
<keyword evidence="3" id="KW-1185">Reference proteome</keyword>
<dbReference type="AlphaFoldDB" id="F3KSN6"/>
<protein>
    <recommendedName>
        <fullName evidence="1">HTH cro/C1-type domain-containing protein</fullName>
    </recommendedName>
</protein>
<evidence type="ECO:0000259" key="1">
    <source>
        <dbReference type="PROSITE" id="PS50943"/>
    </source>
</evidence>
<organism evidence="2 3">
    <name type="scientific">Hylemonella gracilis ATCC 19624</name>
    <dbReference type="NCBI Taxonomy" id="887062"/>
    <lineage>
        <taxon>Bacteria</taxon>
        <taxon>Pseudomonadati</taxon>
        <taxon>Pseudomonadota</taxon>
        <taxon>Betaproteobacteria</taxon>
        <taxon>Burkholderiales</taxon>
        <taxon>Comamonadaceae</taxon>
        <taxon>Hylemonella</taxon>
    </lineage>
</organism>
<dbReference type="Pfam" id="PF06527">
    <property type="entry name" value="TniQ"/>
    <property type="match status" value="1"/>
</dbReference>
<dbReference type="EMBL" id="AEGR01000052">
    <property type="protein sequence ID" value="EGI77105.1"/>
    <property type="molecule type" value="Genomic_DNA"/>
</dbReference>
<comment type="caution">
    <text evidence="2">The sequence shown here is derived from an EMBL/GenBank/DDBJ whole genome shotgun (WGS) entry which is preliminary data.</text>
</comment>
<dbReference type="CDD" id="cd00093">
    <property type="entry name" value="HTH_XRE"/>
    <property type="match status" value="1"/>
</dbReference>
<sequence>MTEVAISLRSTLHALDPYGRGTSEVESLLSYFCRLAVSHSTSTLSLSRMIAERFQHEVEKNFDWHERHISGLRESALTWSSALSAMTSVPGLDELTFLPWKAVVSQNGLSMVSKGQFCPVCFAEDCWNGRGPYFRLAWESRAMTVCLRHSVRLIQYCPSCGKDNVRHAAAFVVPGWCTKCGEFLGRDADQLEAEAISPEELWQARQVGDLLVAQGRHGDVAQRSGFIDALIHIIGEMDGGMPSMFAARTGIAKSTLHHWLHEKGTPTLEMSLNIAARCGISLPKLLLGDLRDWEAPRRDQQLALLPSHDLKRRSSARALDWDQIERELQNFLELPTPISVLEAARRLDVEARQLYLRVNRTTRHLGERWKRHLAHSRQANLQTALPHLQSLGRELLAEGHALTRRDVAARIPPEVMSSVPRLFEVLRNVQERLIAEQADSRRDS</sequence>
<dbReference type="InterPro" id="IPR001387">
    <property type="entry name" value="Cro/C1-type_HTH"/>
</dbReference>
<dbReference type="eggNOG" id="COG1309">
    <property type="taxonomic scope" value="Bacteria"/>
</dbReference>
<accession>F3KSN6</accession>
<dbReference type="OrthoDB" id="9056773at2"/>
<name>F3KSN6_9BURK</name>
<dbReference type="RefSeq" id="WP_006297500.1">
    <property type="nucleotide sequence ID" value="NZ_AEGR01000052.1"/>
</dbReference>
<dbReference type="Proteomes" id="UP000016368">
    <property type="component" value="Unassembled WGS sequence"/>
</dbReference>
<evidence type="ECO:0000313" key="3">
    <source>
        <dbReference type="Proteomes" id="UP000016368"/>
    </source>
</evidence>
<proteinExistence type="predicted"/>
<evidence type="ECO:0000313" key="2">
    <source>
        <dbReference type="EMBL" id="EGI77105.1"/>
    </source>
</evidence>
<dbReference type="STRING" id="887062.HGR_07326"/>
<feature type="domain" description="HTH cro/C1-type" evidence="1">
    <location>
        <begin position="245"/>
        <end position="285"/>
    </location>
</feature>
<dbReference type="InterPro" id="IPR009492">
    <property type="entry name" value="TniQ"/>
</dbReference>
<reference evidence="2 3" key="1">
    <citation type="journal article" date="2011" name="EMBO J.">
        <title>Structural diversity of bacterial flagellar motors.</title>
        <authorList>
            <person name="Chen S."/>
            <person name="Beeby M."/>
            <person name="Murphy G.E."/>
            <person name="Leadbetter J.R."/>
            <person name="Hendrixson D.R."/>
            <person name="Briegel A."/>
            <person name="Li Z."/>
            <person name="Shi J."/>
            <person name="Tocheva E.I."/>
            <person name="Muller A."/>
            <person name="Dobro M.J."/>
            <person name="Jensen G.J."/>
        </authorList>
    </citation>
    <scope>NUCLEOTIDE SEQUENCE [LARGE SCALE GENOMIC DNA]</scope>
    <source>
        <strain evidence="2 3">ATCC 19624</strain>
    </source>
</reference>